<feature type="binding site" evidence="14">
    <location>
        <position position="229"/>
    </location>
    <ligand>
        <name>ATP</name>
        <dbReference type="ChEBI" id="CHEBI:30616"/>
    </ligand>
</feature>
<dbReference type="GO" id="GO:0005737">
    <property type="term" value="C:cytoplasm"/>
    <property type="evidence" value="ECO:0007669"/>
    <property type="project" value="UniProtKB-SubCell"/>
</dbReference>
<accession>A0A330L7W6</accession>
<comment type="similarity">
    <text evidence="2 13">Belongs to the SUA5 family.</text>
</comment>
<evidence type="ECO:0000313" key="17">
    <source>
        <dbReference type="Proteomes" id="UP000248168"/>
    </source>
</evidence>
<evidence type="ECO:0000256" key="6">
    <source>
        <dbReference type="ARBA" id="ARBA00022679"/>
    </source>
</evidence>
<comment type="function">
    <text evidence="13">Required for the formation of a threonylcarbamoyl group on adenosine at position 37 (t(6)A37) in tRNAs that read codons beginning with adenine.</text>
</comment>
<gene>
    <name evidence="16" type="primary">sua</name>
    <name evidence="16" type="ORF">NITLEN_50001</name>
</gene>
<comment type="catalytic activity">
    <reaction evidence="12 13">
        <text>L-threonine + hydrogencarbonate + ATP = L-threonylcarbamoyladenylate + diphosphate + H2O</text>
        <dbReference type="Rhea" id="RHEA:36407"/>
        <dbReference type="ChEBI" id="CHEBI:15377"/>
        <dbReference type="ChEBI" id="CHEBI:17544"/>
        <dbReference type="ChEBI" id="CHEBI:30616"/>
        <dbReference type="ChEBI" id="CHEBI:33019"/>
        <dbReference type="ChEBI" id="CHEBI:57926"/>
        <dbReference type="ChEBI" id="CHEBI:73682"/>
        <dbReference type="EC" id="2.7.7.87"/>
    </reaction>
</comment>
<proteinExistence type="inferred from homology"/>
<evidence type="ECO:0000256" key="10">
    <source>
        <dbReference type="ARBA" id="ARBA00022840"/>
    </source>
</evidence>
<dbReference type="PIRSF" id="PIRSF004930">
    <property type="entry name" value="Tln_factor_SUA5"/>
    <property type="match status" value="1"/>
</dbReference>
<dbReference type="GO" id="GO:0000049">
    <property type="term" value="F:tRNA binding"/>
    <property type="evidence" value="ECO:0007669"/>
    <property type="project" value="TreeGrafter"/>
</dbReference>
<feature type="binding site" evidence="14">
    <location>
        <position position="66"/>
    </location>
    <ligand>
        <name>L-threonine</name>
        <dbReference type="ChEBI" id="CHEBI:57926"/>
    </ligand>
</feature>
<evidence type="ECO:0000256" key="13">
    <source>
        <dbReference type="PIRNR" id="PIRNR004930"/>
    </source>
</evidence>
<dbReference type="Proteomes" id="UP000248168">
    <property type="component" value="Unassembled WGS sequence"/>
</dbReference>
<dbReference type="InterPro" id="IPR010923">
    <property type="entry name" value="T(6)A37_SUA5"/>
</dbReference>
<feature type="binding site" evidence="14">
    <location>
        <position position="194"/>
    </location>
    <ligand>
        <name>ATP</name>
        <dbReference type="ChEBI" id="CHEBI:30616"/>
    </ligand>
</feature>
<evidence type="ECO:0000256" key="8">
    <source>
        <dbReference type="ARBA" id="ARBA00022695"/>
    </source>
</evidence>
<feature type="binding site" evidence="14">
    <location>
        <position position="34"/>
    </location>
    <ligand>
        <name>L-threonine</name>
        <dbReference type="ChEBI" id="CHEBI:57926"/>
    </ligand>
</feature>
<evidence type="ECO:0000256" key="7">
    <source>
        <dbReference type="ARBA" id="ARBA00022694"/>
    </source>
</evidence>
<dbReference type="EC" id="2.7.7.87" evidence="3 13"/>
<dbReference type="FunCoup" id="A0A330L7W6">
    <property type="interactions" value="482"/>
</dbReference>
<dbReference type="GO" id="GO:0061710">
    <property type="term" value="F:L-threonylcarbamoyladenylate synthase"/>
    <property type="evidence" value="ECO:0007669"/>
    <property type="project" value="UniProtKB-EC"/>
</dbReference>
<sequence length="349" mass="37122">MAAAHVIPASNPESIRRAAEVIRNGGLVAFPTETVYGLGCNALNPEAVAGVFEAKQRPHFDPLIVHIATRTSLNRLVETISVGDHRLMDAFWPGPLTLVLQKREEVPDIVTAGLPTLAIRMPAHPVARALIREAGVPIAAPSANPFGYVSPTCARHVLDGLGEQVDLILDGGPCPIGVESTIVSMFGTRPEILRPGSITLAEIQKVIGPLGHTTAGQTTVVPGQHPRHYATRTPVTILATQGAAHTIQEHERAGLLALSTPGHVDERFHAVEVLSASGDLREAARNLFAALRRLDALGLDHLYVVPCEDQGLGLAIMDRLRRCAAPLAPLPRLTTSPASIHITSNSSEQ</sequence>
<name>A0A330L7W6_9BACT</name>
<keyword evidence="10 13" id="KW-0067">ATP-binding</keyword>
<dbReference type="GO" id="GO:0003725">
    <property type="term" value="F:double-stranded RNA binding"/>
    <property type="evidence" value="ECO:0007669"/>
    <property type="project" value="UniProtKB-UniRule"/>
</dbReference>
<evidence type="ECO:0000256" key="5">
    <source>
        <dbReference type="ARBA" id="ARBA00022490"/>
    </source>
</evidence>
<keyword evidence="5 13" id="KW-0963">Cytoplasm</keyword>
<dbReference type="Pfam" id="PF01300">
    <property type="entry name" value="Sua5_yciO_yrdC"/>
    <property type="match status" value="1"/>
</dbReference>
<evidence type="ECO:0000256" key="3">
    <source>
        <dbReference type="ARBA" id="ARBA00012584"/>
    </source>
</evidence>
<dbReference type="GO" id="GO:0005524">
    <property type="term" value="F:ATP binding"/>
    <property type="evidence" value="ECO:0007669"/>
    <property type="project" value="UniProtKB-UniRule"/>
</dbReference>
<dbReference type="NCBIfam" id="TIGR00057">
    <property type="entry name" value="L-threonylcarbamoyladenylate synthase"/>
    <property type="match status" value="1"/>
</dbReference>
<dbReference type="RefSeq" id="WP_121990192.1">
    <property type="nucleotide sequence ID" value="NZ_OUNR01000018.1"/>
</dbReference>
<keyword evidence="9 13" id="KW-0547">Nucleotide-binding</keyword>
<dbReference type="OrthoDB" id="9814580at2"/>
<comment type="subcellular location">
    <subcellularLocation>
        <location evidence="1 13">Cytoplasm</location>
    </subcellularLocation>
</comment>
<feature type="binding site" evidence="14">
    <location>
        <position position="120"/>
    </location>
    <ligand>
        <name>L-threonine</name>
        <dbReference type="ChEBI" id="CHEBI:57926"/>
    </ligand>
</feature>
<feature type="binding site" evidence="14">
    <location>
        <position position="180"/>
    </location>
    <ligand>
        <name>L-threonine</name>
        <dbReference type="ChEBI" id="CHEBI:57926"/>
    </ligand>
</feature>
<dbReference type="GO" id="GO:0008033">
    <property type="term" value="P:tRNA processing"/>
    <property type="evidence" value="ECO:0007669"/>
    <property type="project" value="UniProtKB-KW"/>
</dbReference>
<dbReference type="EMBL" id="OUNR01000018">
    <property type="protein sequence ID" value="SPP65961.1"/>
    <property type="molecule type" value="Genomic_DNA"/>
</dbReference>
<feature type="domain" description="YrdC-like" evidence="15">
    <location>
        <begin position="12"/>
        <end position="198"/>
    </location>
</feature>
<keyword evidence="8 13" id="KW-0548">Nucleotidyltransferase</keyword>
<dbReference type="Gene3D" id="3.40.50.11030">
    <property type="entry name" value="Threonylcarbamoyl-AMP synthase, C-terminal domain"/>
    <property type="match status" value="1"/>
</dbReference>
<dbReference type="InterPro" id="IPR038385">
    <property type="entry name" value="Sua5/YwlC_C"/>
</dbReference>
<evidence type="ECO:0000313" key="16">
    <source>
        <dbReference type="EMBL" id="SPP65961.1"/>
    </source>
</evidence>
<dbReference type="PANTHER" id="PTHR17490">
    <property type="entry name" value="SUA5"/>
    <property type="match status" value="1"/>
</dbReference>
<keyword evidence="17" id="KW-1185">Reference proteome</keyword>
<dbReference type="InterPro" id="IPR006070">
    <property type="entry name" value="Sua5-like_dom"/>
</dbReference>
<evidence type="ECO:0000256" key="12">
    <source>
        <dbReference type="ARBA" id="ARBA00048366"/>
    </source>
</evidence>
<dbReference type="InterPro" id="IPR017945">
    <property type="entry name" value="DHBP_synth_RibB-like_a/b_dom"/>
</dbReference>
<dbReference type="FunFam" id="3.90.870.10:FF:000009">
    <property type="entry name" value="Threonylcarbamoyl-AMP synthase, putative"/>
    <property type="match status" value="1"/>
</dbReference>
<evidence type="ECO:0000256" key="9">
    <source>
        <dbReference type="ARBA" id="ARBA00022741"/>
    </source>
</evidence>
<evidence type="ECO:0000256" key="1">
    <source>
        <dbReference type="ARBA" id="ARBA00004496"/>
    </source>
</evidence>
<dbReference type="SUPFAM" id="SSF55821">
    <property type="entry name" value="YrdC/RibB"/>
    <property type="match status" value="1"/>
</dbReference>
<keyword evidence="7 13" id="KW-0819">tRNA processing</keyword>
<keyword evidence="6 13" id="KW-0808">Transferase</keyword>
<dbReference type="PANTHER" id="PTHR17490:SF16">
    <property type="entry name" value="THREONYLCARBAMOYL-AMP SYNTHASE"/>
    <property type="match status" value="1"/>
</dbReference>
<feature type="binding site" evidence="14">
    <location>
        <position position="140"/>
    </location>
    <ligand>
        <name>L-threonine</name>
        <dbReference type="ChEBI" id="CHEBI:57926"/>
    </ligand>
</feature>
<dbReference type="AlphaFoldDB" id="A0A330L7W6"/>
<dbReference type="GO" id="GO:0006450">
    <property type="term" value="P:regulation of translational fidelity"/>
    <property type="evidence" value="ECO:0007669"/>
    <property type="project" value="TreeGrafter"/>
</dbReference>
<dbReference type="InterPro" id="IPR005145">
    <property type="entry name" value="Sua5_C"/>
</dbReference>
<protein>
    <recommendedName>
        <fullName evidence="4 13">Threonylcarbamoyl-AMP synthase</fullName>
        <shortName evidence="13">TC-AMP synthase</shortName>
        <ecNumber evidence="3 13">2.7.7.87</ecNumber>
    </recommendedName>
    <alternativeName>
        <fullName evidence="11 13">L-threonylcarbamoyladenylate synthase</fullName>
    </alternativeName>
</protein>
<organism evidence="16 17">
    <name type="scientific">Nitrospira lenta</name>
    <dbReference type="NCBI Taxonomy" id="1436998"/>
    <lineage>
        <taxon>Bacteria</taxon>
        <taxon>Pseudomonadati</taxon>
        <taxon>Nitrospirota</taxon>
        <taxon>Nitrospiria</taxon>
        <taxon>Nitrospirales</taxon>
        <taxon>Nitrospiraceae</taxon>
        <taxon>Nitrospira</taxon>
    </lineage>
</organism>
<evidence type="ECO:0000256" key="4">
    <source>
        <dbReference type="ARBA" id="ARBA00015492"/>
    </source>
</evidence>
<dbReference type="InParanoid" id="A0A330L7W6"/>
<evidence type="ECO:0000256" key="14">
    <source>
        <dbReference type="PIRSR" id="PIRSR004930-1"/>
    </source>
</evidence>
<evidence type="ECO:0000256" key="11">
    <source>
        <dbReference type="ARBA" id="ARBA00029774"/>
    </source>
</evidence>
<dbReference type="Gene3D" id="3.90.870.10">
    <property type="entry name" value="DHBP synthase"/>
    <property type="match status" value="1"/>
</dbReference>
<evidence type="ECO:0000259" key="15">
    <source>
        <dbReference type="PROSITE" id="PS51163"/>
    </source>
</evidence>
<feature type="binding site" evidence="14">
    <location>
        <position position="142"/>
    </location>
    <ligand>
        <name>L-threonine</name>
        <dbReference type="ChEBI" id="CHEBI:57926"/>
    </ligand>
</feature>
<dbReference type="InterPro" id="IPR050156">
    <property type="entry name" value="TC-AMP_synthase_SUA5"/>
</dbReference>
<reference evidence="17" key="1">
    <citation type="submission" date="2018-04" db="EMBL/GenBank/DDBJ databases">
        <authorList>
            <person name="Lucker S."/>
            <person name="Sakoula D."/>
        </authorList>
    </citation>
    <scope>NUCLEOTIDE SEQUENCE [LARGE SCALE GENOMIC DNA]</scope>
</reference>
<feature type="binding site" evidence="14">
    <location>
        <position position="150"/>
    </location>
    <ligand>
        <name>ATP</name>
        <dbReference type="ChEBI" id="CHEBI:30616"/>
    </ligand>
</feature>
<dbReference type="PROSITE" id="PS51163">
    <property type="entry name" value="YRDC"/>
    <property type="match status" value="1"/>
</dbReference>
<feature type="binding site" evidence="14">
    <location>
        <position position="116"/>
    </location>
    <ligand>
        <name>ATP</name>
        <dbReference type="ChEBI" id="CHEBI:30616"/>
    </ligand>
</feature>
<evidence type="ECO:0000256" key="2">
    <source>
        <dbReference type="ARBA" id="ARBA00007663"/>
    </source>
</evidence>
<feature type="binding site" evidence="14">
    <location>
        <position position="57"/>
    </location>
    <ligand>
        <name>ATP</name>
        <dbReference type="ChEBI" id="CHEBI:30616"/>
    </ligand>
</feature>
<dbReference type="Pfam" id="PF03481">
    <property type="entry name" value="Sua5_C"/>
    <property type="match status" value="1"/>
</dbReference>